<evidence type="ECO:0000313" key="3">
    <source>
        <dbReference type="EnsemblPlants" id="AET01340"/>
    </source>
</evidence>
<dbReference type="EMBL" id="CM001224">
    <property type="protein sequence ID" value="AET01340.1"/>
    <property type="molecule type" value="Genomic_DNA"/>
</dbReference>
<dbReference type="AlphaFoldDB" id="G7LEB6"/>
<dbReference type="Pfam" id="PF22936">
    <property type="entry name" value="Pol_BBD"/>
    <property type="match status" value="1"/>
</dbReference>
<evidence type="ECO:0000313" key="2">
    <source>
        <dbReference type="EMBL" id="AET01340.1"/>
    </source>
</evidence>
<reference evidence="3" key="3">
    <citation type="submission" date="2015-04" db="UniProtKB">
        <authorList>
            <consortium name="EnsemblPlants"/>
        </authorList>
    </citation>
    <scope>IDENTIFICATION</scope>
    <source>
        <strain evidence="3">cv. Jemalong A17</strain>
    </source>
</reference>
<evidence type="ECO:0000313" key="4">
    <source>
        <dbReference type="Proteomes" id="UP000002051"/>
    </source>
</evidence>
<dbReference type="PaxDb" id="3880-AET01340"/>
<dbReference type="HOGENOM" id="CLU_2336881_0_0_1"/>
<reference evidence="2 4" key="2">
    <citation type="journal article" date="2014" name="BMC Genomics">
        <title>An improved genome release (version Mt4.0) for the model legume Medicago truncatula.</title>
        <authorList>
            <person name="Tang H."/>
            <person name="Krishnakumar V."/>
            <person name="Bidwell S."/>
            <person name="Rosen B."/>
            <person name="Chan A."/>
            <person name="Zhou S."/>
            <person name="Gentzbittel L."/>
            <person name="Childs K.L."/>
            <person name="Yandell M."/>
            <person name="Gundlach H."/>
            <person name="Mayer K.F."/>
            <person name="Schwartz D.C."/>
            <person name="Town C.D."/>
        </authorList>
    </citation>
    <scope>GENOME REANNOTATION</scope>
    <source>
        <strain evidence="3 4">cv. Jemalong A17</strain>
    </source>
</reference>
<proteinExistence type="predicted"/>
<accession>G7LEB6</accession>
<feature type="domain" description="Retrovirus-related Pol polyprotein from transposon TNT 1-94-like beta-barrel" evidence="1">
    <location>
        <begin position="27"/>
        <end position="93"/>
    </location>
</feature>
<reference evidence="2 4" key="1">
    <citation type="journal article" date="2011" name="Nature">
        <title>The Medicago genome provides insight into the evolution of rhizobial symbioses.</title>
        <authorList>
            <person name="Young N.D."/>
            <person name="Debelle F."/>
            <person name="Oldroyd G.E."/>
            <person name="Geurts R."/>
            <person name="Cannon S.B."/>
            <person name="Udvardi M.K."/>
            <person name="Benedito V.A."/>
            <person name="Mayer K.F."/>
            <person name="Gouzy J."/>
            <person name="Schoof H."/>
            <person name="Van de Peer Y."/>
            <person name="Proost S."/>
            <person name="Cook D.R."/>
            <person name="Meyers B.C."/>
            <person name="Spannagl M."/>
            <person name="Cheung F."/>
            <person name="De Mita S."/>
            <person name="Krishnakumar V."/>
            <person name="Gundlach H."/>
            <person name="Zhou S."/>
            <person name="Mudge J."/>
            <person name="Bharti A.K."/>
            <person name="Murray J.D."/>
            <person name="Naoumkina M.A."/>
            <person name="Rosen B."/>
            <person name="Silverstein K.A."/>
            <person name="Tang H."/>
            <person name="Rombauts S."/>
            <person name="Zhao P.X."/>
            <person name="Zhou P."/>
            <person name="Barbe V."/>
            <person name="Bardou P."/>
            <person name="Bechner M."/>
            <person name="Bellec A."/>
            <person name="Berger A."/>
            <person name="Berges H."/>
            <person name="Bidwell S."/>
            <person name="Bisseling T."/>
            <person name="Choisne N."/>
            <person name="Couloux A."/>
            <person name="Denny R."/>
            <person name="Deshpande S."/>
            <person name="Dai X."/>
            <person name="Doyle J.J."/>
            <person name="Dudez A.M."/>
            <person name="Farmer A.D."/>
            <person name="Fouteau S."/>
            <person name="Franken C."/>
            <person name="Gibelin C."/>
            <person name="Gish J."/>
            <person name="Goldstein S."/>
            <person name="Gonzalez A.J."/>
            <person name="Green P.J."/>
            <person name="Hallab A."/>
            <person name="Hartog M."/>
            <person name="Hua A."/>
            <person name="Humphray S.J."/>
            <person name="Jeong D.H."/>
            <person name="Jing Y."/>
            <person name="Jocker A."/>
            <person name="Kenton S.M."/>
            <person name="Kim D.J."/>
            <person name="Klee K."/>
            <person name="Lai H."/>
            <person name="Lang C."/>
            <person name="Lin S."/>
            <person name="Macmil S.L."/>
            <person name="Magdelenat G."/>
            <person name="Matthews L."/>
            <person name="McCorrison J."/>
            <person name="Monaghan E.L."/>
            <person name="Mun J.H."/>
            <person name="Najar F.Z."/>
            <person name="Nicholson C."/>
            <person name="Noirot C."/>
            <person name="O'Bleness M."/>
            <person name="Paule C.R."/>
            <person name="Poulain J."/>
            <person name="Prion F."/>
            <person name="Qin B."/>
            <person name="Qu C."/>
            <person name="Retzel E.F."/>
            <person name="Riddle C."/>
            <person name="Sallet E."/>
            <person name="Samain S."/>
            <person name="Samson N."/>
            <person name="Sanders I."/>
            <person name="Saurat O."/>
            <person name="Scarpelli C."/>
            <person name="Schiex T."/>
            <person name="Segurens B."/>
            <person name="Severin A.J."/>
            <person name="Sherrier D.J."/>
            <person name="Shi R."/>
            <person name="Sims S."/>
            <person name="Singer S.R."/>
            <person name="Sinharoy S."/>
            <person name="Sterck L."/>
            <person name="Viollet A."/>
            <person name="Wang B.B."/>
            <person name="Wang K."/>
            <person name="Wang M."/>
            <person name="Wang X."/>
            <person name="Warfsmann J."/>
            <person name="Weissenbach J."/>
            <person name="White D.D."/>
            <person name="White J.D."/>
            <person name="Wiley G.B."/>
            <person name="Wincker P."/>
            <person name="Xing Y."/>
            <person name="Yang L."/>
            <person name="Yao Z."/>
            <person name="Ying F."/>
            <person name="Zhai J."/>
            <person name="Zhou L."/>
            <person name="Zuber A."/>
            <person name="Denarie J."/>
            <person name="Dixon R.A."/>
            <person name="May G.D."/>
            <person name="Schwartz D.C."/>
            <person name="Rogers J."/>
            <person name="Quetier F."/>
            <person name="Town C.D."/>
            <person name="Roe B.A."/>
        </authorList>
    </citation>
    <scope>NUCLEOTIDE SEQUENCE [LARGE SCALE GENOMIC DNA]</scope>
    <source>
        <strain evidence="2">A17</strain>
        <strain evidence="3 4">cv. Jemalong A17</strain>
    </source>
</reference>
<dbReference type="InterPro" id="IPR054722">
    <property type="entry name" value="PolX-like_BBD"/>
</dbReference>
<name>G7LEB6_MEDTR</name>
<sequence length="98" mass="10334">MFSFGSIAQKGNSLESALLSVKLSRTWIVDLGATDHMTGESSMFSSYSPCAGNLKIKIADGSLLVVAGKCSVIISPLLTLQDVSHVPNLSCSLSVTWN</sequence>
<keyword evidence="4" id="KW-1185">Reference proteome</keyword>
<dbReference type="Proteomes" id="UP000002051">
    <property type="component" value="Chromosome 8"/>
</dbReference>
<gene>
    <name evidence="2" type="ordered locus">MTR_8g011380</name>
</gene>
<evidence type="ECO:0000259" key="1">
    <source>
        <dbReference type="Pfam" id="PF22936"/>
    </source>
</evidence>
<dbReference type="EnsemblPlants" id="AET01340">
    <property type="protein sequence ID" value="AET01340"/>
    <property type="gene ID" value="MTR_8g011380"/>
</dbReference>
<dbReference type="OMA" id="WVLDSKA"/>
<protein>
    <recommendedName>
        <fullName evidence="1">Retrovirus-related Pol polyprotein from transposon TNT 1-94-like beta-barrel domain-containing protein</fullName>
    </recommendedName>
</protein>
<organism evidence="2 4">
    <name type="scientific">Medicago truncatula</name>
    <name type="common">Barrel medic</name>
    <name type="synonym">Medicago tribuloides</name>
    <dbReference type="NCBI Taxonomy" id="3880"/>
    <lineage>
        <taxon>Eukaryota</taxon>
        <taxon>Viridiplantae</taxon>
        <taxon>Streptophyta</taxon>
        <taxon>Embryophyta</taxon>
        <taxon>Tracheophyta</taxon>
        <taxon>Spermatophyta</taxon>
        <taxon>Magnoliopsida</taxon>
        <taxon>eudicotyledons</taxon>
        <taxon>Gunneridae</taxon>
        <taxon>Pentapetalae</taxon>
        <taxon>rosids</taxon>
        <taxon>fabids</taxon>
        <taxon>Fabales</taxon>
        <taxon>Fabaceae</taxon>
        <taxon>Papilionoideae</taxon>
        <taxon>50 kb inversion clade</taxon>
        <taxon>NPAAA clade</taxon>
        <taxon>Hologalegina</taxon>
        <taxon>IRL clade</taxon>
        <taxon>Trifolieae</taxon>
        <taxon>Medicago</taxon>
    </lineage>
</organism>